<keyword evidence="1" id="KW-1133">Transmembrane helix</keyword>
<organism evidence="2 3">
    <name type="scientific">Teichococcus oryzae</name>
    <dbReference type="NCBI Taxonomy" id="1608942"/>
    <lineage>
        <taxon>Bacteria</taxon>
        <taxon>Pseudomonadati</taxon>
        <taxon>Pseudomonadota</taxon>
        <taxon>Alphaproteobacteria</taxon>
        <taxon>Acetobacterales</taxon>
        <taxon>Roseomonadaceae</taxon>
        <taxon>Roseomonas</taxon>
    </lineage>
</organism>
<feature type="transmembrane region" description="Helical" evidence="1">
    <location>
        <begin position="121"/>
        <end position="141"/>
    </location>
</feature>
<keyword evidence="1" id="KW-0812">Transmembrane</keyword>
<comment type="caution">
    <text evidence="2">The sequence shown here is derived from an EMBL/GenBank/DDBJ whole genome shotgun (WGS) entry which is preliminary data.</text>
</comment>
<proteinExistence type="predicted"/>
<reference evidence="2 3" key="1">
    <citation type="journal article" date="2015" name="Int. J. Syst. Evol. Microbiol.">
        <title>Roseomonas oryzae sp. nov., isolated from paddy rhizosphere soil.</title>
        <authorList>
            <person name="Ramaprasad E.V."/>
            <person name="Sasikala Ch."/>
            <person name="Ramana Ch.V."/>
        </authorList>
    </citation>
    <scope>NUCLEOTIDE SEQUENCE [LARGE SCALE GENOMIC DNA]</scope>
    <source>
        <strain evidence="2 3">KCTC 42542</strain>
    </source>
</reference>
<evidence type="ECO:0000313" key="2">
    <source>
        <dbReference type="EMBL" id="KAA2211315.1"/>
    </source>
</evidence>
<gene>
    <name evidence="2" type="ORF">F0Q34_20715</name>
</gene>
<accession>A0A5B2TB54</accession>
<evidence type="ECO:0000313" key="3">
    <source>
        <dbReference type="Proteomes" id="UP000322110"/>
    </source>
</evidence>
<protein>
    <submittedName>
        <fullName evidence="2">Uncharacterized protein</fullName>
    </submittedName>
</protein>
<evidence type="ECO:0000256" key="1">
    <source>
        <dbReference type="SAM" id="Phobius"/>
    </source>
</evidence>
<dbReference type="RefSeq" id="WP_149814281.1">
    <property type="nucleotide sequence ID" value="NZ_VUKA01000036.1"/>
</dbReference>
<dbReference type="EMBL" id="VUKA01000036">
    <property type="protein sequence ID" value="KAA2211315.1"/>
    <property type="molecule type" value="Genomic_DNA"/>
</dbReference>
<dbReference type="Proteomes" id="UP000322110">
    <property type="component" value="Unassembled WGS sequence"/>
</dbReference>
<name>A0A5B2TB54_9PROT</name>
<sequence length="187" mass="19205">MGPLIGAALGLAPELLRLLGLGQASGLAKAAAEAIVGTSDPAEIKNLPPDKQAELRAELARIALAERQAELADVADARALSEKSNLIAWAQVCGAAGVLLLYAAILLIFAFRGVPADGSGIFTLALGVLTTLLPIIAGFFYGNATAANSANARMDQIAARATPLLTLPGAASEADRLNAQQLQEVRR</sequence>
<dbReference type="AlphaFoldDB" id="A0A5B2TB54"/>
<keyword evidence="3" id="KW-1185">Reference proteome</keyword>
<keyword evidence="1" id="KW-0472">Membrane</keyword>
<feature type="transmembrane region" description="Helical" evidence="1">
    <location>
        <begin position="86"/>
        <end position="109"/>
    </location>
</feature>